<accession>A0A1I8ENH2</accession>
<evidence type="ECO:0000313" key="1">
    <source>
        <dbReference type="WBParaSite" id="maker-PairedContig_3559-snap-gene-0.6-mRNA-1"/>
    </source>
</evidence>
<reference evidence="1" key="1">
    <citation type="submission" date="2016-11" db="UniProtKB">
        <authorList>
            <consortium name="WormBaseParasite"/>
        </authorList>
    </citation>
    <scope>IDENTIFICATION</scope>
    <source>
        <strain evidence="1">pt0022</strain>
    </source>
</reference>
<dbReference type="AlphaFoldDB" id="A0A1I8ENH2"/>
<protein>
    <submittedName>
        <fullName evidence="1">Uncharacterized protein</fullName>
    </submittedName>
</protein>
<dbReference type="WBParaSite" id="maker-PairedContig_3559-snap-gene-0.6-mRNA-1">
    <property type="protein sequence ID" value="maker-PairedContig_3559-snap-gene-0.6-mRNA-1"/>
    <property type="gene ID" value="maker-PairedContig_3559-snap-gene-0.6"/>
</dbReference>
<sequence length="121" mass="14408">MLHDDDLHMAVDIVNDQQLIPMLSNYHSTNYMDALTYIASNNNINNDSIDNDNNGDDLNDMQWNYRTVPIVRRRKRFATAQTSRWDKMTSDNVLKLKWFISKYTRDMPRSEIRYYISLIVL</sequence>
<proteinExistence type="predicted"/>
<name>A0A1I8ENH2_WUCBA</name>
<organism evidence="1">
    <name type="scientific">Wuchereria bancrofti</name>
    <dbReference type="NCBI Taxonomy" id="6293"/>
    <lineage>
        <taxon>Eukaryota</taxon>
        <taxon>Metazoa</taxon>
        <taxon>Ecdysozoa</taxon>
        <taxon>Nematoda</taxon>
        <taxon>Chromadorea</taxon>
        <taxon>Rhabditida</taxon>
        <taxon>Spirurina</taxon>
        <taxon>Spiruromorpha</taxon>
        <taxon>Filarioidea</taxon>
        <taxon>Onchocercidae</taxon>
        <taxon>Wuchereria</taxon>
    </lineage>
</organism>